<reference evidence="1" key="1">
    <citation type="journal article" date="2023" name="Mol. Phylogenet. Evol.">
        <title>Genome-scale phylogeny and comparative genomics of the fungal order Sordariales.</title>
        <authorList>
            <person name="Hensen N."/>
            <person name="Bonometti L."/>
            <person name="Westerberg I."/>
            <person name="Brannstrom I.O."/>
            <person name="Guillou S."/>
            <person name="Cros-Aarteil S."/>
            <person name="Calhoun S."/>
            <person name="Haridas S."/>
            <person name="Kuo A."/>
            <person name="Mondo S."/>
            <person name="Pangilinan J."/>
            <person name="Riley R."/>
            <person name="LaButti K."/>
            <person name="Andreopoulos B."/>
            <person name="Lipzen A."/>
            <person name="Chen C."/>
            <person name="Yan M."/>
            <person name="Daum C."/>
            <person name="Ng V."/>
            <person name="Clum A."/>
            <person name="Steindorff A."/>
            <person name="Ohm R.A."/>
            <person name="Martin F."/>
            <person name="Silar P."/>
            <person name="Natvig D.O."/>
            <person name="Lalanne C."/>
            <person name="Gautier V."/>
            <person name="Ament-Velasquez S.L."/>
            <person name="Kruys A."/>
            <person name="Hutchinson M.I."/>
            <person name="Powell A.J."/>
            <person name="Barry K."/>
            <person name="Miller A.N."/>
            <person name="Grigoriev I.V."/>
            <person name="Debuchy R."/>
            <person name="Gladieux P."/>
            <person name="Hiltunen Thoren M."/>
            <person name="Johannesson H."/>
        </authorList>
    </citation>
    <scope>NUCLEOTIDE SEQUENCE</scope>
    <source>
        <strain evidence="1">CBS 118394</strain>
    </source>
</reference>
<dbReference type="EMBL" id="JAUEDM010000002">
    <property type="protein sequence ID" value="KAK3326761.1"/>
    <property type="molecule type" value="Genomic_DNA"/>
</dbReference>
<organism evidence="1 2">
    <name type="scientific">Apodospora peruviana</name>
    <dbReference type="NCBI Taxonomy" id="516989"/>
    <lineage>
        <taxon>Eukaryota</taxon>
        <taxon>Fungi</taxon>
        <taxon>Dikarya</taxon>
        <taxon>Ascomycota</taxon>
        <taxon>Pezizomycotina</taxon>
        <taxon>Sordariomycetes</taxon>
        <taxon>Sordariomycetidae</taxon>
        <taxon>Sordariales</taxon>
        <taxon>Lasiosphaeriaceae</taxon>
        <taxon>Apodospora</taxon>
    </lineage>
</organism>
<reference evidence="1" key="2">
    <citation type="submission" date="2023-06" db="EMBL/GenBank/DDBJ databases">
        <authorList>
            <consortium name="Lawrence Berkeley National Laboratory"/>
            <person name="Haridas S."/>
            <person name="Hensen N."/>
            <person name="Bonometti L."/>
            <person name="Westerberg I."/>
            <person name="Brannstrom I.O."/>
            <person name="Guillou S."/>
            <person name="Cros-Aarteil S."/>
            <person name="Calhoun S."/>
            <person name="Kuo A."/>
            <person name="Mondo S."/>
            <person name="Pangilinan J."/>
            <person name="Riley R."/>
            <person name="Labutti K."/>
            <person name="Andreopoulos B."/>
            <person name="Lipzen A."/>
            <person name="Chen C."/>
            <person name="Yanf M."/>
            <person name="Daum C."/>
            <person name="Ng V."/>
            <person name="Clum A."/>
            <person name="Steindorff A."/>
            <person name="Ohm R."/>
            <person name="Martin F."/>
            <person name="Silar P."/>
            <person name="Natvig D."/>
            <person name="Lalanne C."/>
            <person name="Gautier V."/>
            <person name="Ament-Velasquez S.L."/>
            <person name="Kruys A."/>
            <person name="Hutchinson M.I."/>
            <person name="Powell A.J."/>
            <person name="Barry K."/>
            <person name="Miller A.N."/>
            <person name="Grigoriev I.V."/>
            <person name="Debuchy R."/>
            <person name="Gladieux P."/>
            <person name="Thoren M.H."/>
            <person name="Johannesson H."/>
        </authorList>
    </citation>
    <scope>NUCLEOTIDE SEQUENCE</scope>
    <source>
        <strain evidence="1">CBS 118394</strain>
    </source>
</reference>
<sequence>MVLRDFDDDTSHHLGWLVSTAVDEQGPANGYSRNYFRRATVVLNRTCEAQAVLARELVLRMHNQLGLQAVVVDMQTVEAESLLPSRLDKGRASSTTELVILLADYGDAFLRSLNEVSRGLAKYILQNSRHLLWISSNGGLDPNPDQGLLEGMARSLQA</sequence>
<proteinExistence type="predicted"/>
<dbReference type="Proteomes" id="UP001283341">
    <property type="component" value="Unassembled WGS sequence"/>
</dbReference>
<comment type="caution">
    <text evidence="1">The sequence shown here is derived from an EMBL/GenBank/DDBJ whole genome shotgun (WGS) entry which is preliminary data.</text>
</comment>
<protein>
    <submittedName>
        <fullName evidence="1">Uncharacterized protein</fullName>
    </submittedName>
</protein>
<dbReference type="AlphaFoldDB" id="A0AAE0MBS2"/>
<evidence type="ECO:0000313" key="2">
    <source>
        <dbReference type="Proteomes" id="UP001283341"/>
    </source>
</evidence>
<gene>
    <name evidence="1" type="ORF">B0H66DRAFT_617987</name>
</gene>
<evidence type="ECO:0000313" key="1">
    <source>
        <dbReference type="EMBL" id="KAK3326761.1"/>
    </source>
</evidence>
<name>A0AAE0MBS2_9PEZI</name>
<keyword evidence="2" id="KW-1185">Reference proteome</keyword>
<accession>A0AAE0MBS2</accession>